<sequence length="305" mass="31789">MITALRLAQALVLAVSLVALSGAETAKADDCVFRSCAPSPDVTAGDGELVAAAFEVRGATGYASASVDTGAPTYSFRLRTQCQVTDVDVGGCSSDAVTCDQTEGRAISYYVVQRQRLVQPDGSAVDGQEPPAGQEAGTGYGAFETTFAGCVDVTDLNPPPSPAEVFRYFQTLPLPQLTTRQQPPGEALVGLPVIFFTDSPTTQTFTVDIRGFDVLITANAVSYTWRTGDGTTLTTTDPGAPYPDHTISHEYSSGTYTASLTTTWGATYSVDGGVSADVPGTTTTDGAPATFTVLQARSVLTSPYD</sequence>
<evidence type="ECO:0008006" key="4">
    <source>
        <dbReference type="Google" id="ProtNLM"/>
    </source>
</evidence>
<evidence type="ECO:0000313" key="3">
    <source>
        <dbReference type="Proteomes" id="UP000648663"/>
    </source>
</evidence>
<name>A0ABQ2FX13_9ACTN</name>
<feature type="signal peptide" evidence="1">
    <location>
        <begin position="1"/>
        <end position="28"/>
    </location>
</feature>
<gene>
    <name evidence="2" type="ORF">GCM10011589_18690</name>
</gene>
<organism evidence="2 3">
    <name type="scientific">Modestobacter marinus</name>
    <dbReference type="NCBI Taxonomy" id="477641"/>
    <lineage>
        <taxon>Bacteria</taxon>
        <taxon>Bacillati</taxon>
        <taxon>Actinomycetota</taxon>
        <taxon>Actinomycetes</taxon>
        <taxon>Geodermatophilales</taxon>
        <taxon>Geodermatophilaceae</taxon>
        <taxon>Modestobacter</taxon>
    </lineage>
</organism>
<protein>
    <recommendedName>
        <fullName evidence="4">PKD domain-containing protein</fullName>
    </recommendedName>
</protein>
<proteinExistence type="predicted"/>
<dbReference type="Proteomes" id="UP000648663">
    <property type="component" value="Unassembled WGS sequence"/>
</dbReference>
<feature type="chain" id="PRO_5046690379" description="PKD domain-containing protein" evidence="1">
    <location>
        <begin position="29"/>
        <end position="305"/>
    </location>
</feature>
<evidence type="ECO:0000313" key="2">
    <source>
        <dbReference type="EMBL" id="GGL62762.1"/>
    </source>
</evidence>
<comment type="caution">
    <text evidence="2">The sequence shown here is derived from an EMBL/GenBank/DDBJ whole genome shotgun (WGS) entry which is preliminary data.</text>
</comment>
<reference evidence="3" key="1">
    <citation type="journal article" date="2019" name="Int. J. Syst. Evol. Microbiol.">
        <title>The Global Catalogue of Microorganisms (GCM) 10K type strain sequencing project: providing services to taxonomists for standard genome sequencing and annotation.</title>
        <authorList>
            <consortium name="The Broad Institute Genomics Platform"/>
            <consortium name="The Broad Institute Genome Sequencing Center for Infectious Disease"/>
            <person name="Wu L."/>
            <person name="Ma J."/>
        </authorList>
    </citation>
    <scope>NUCLEOTIDE SEQUENCE [LARGE SCALE GENOMIC DNA]</scope>
    <source>
        <strain evidence="3">CGMCC 4.5581</strain>
    </source>
</reference>
<evidence type="ECO:0000256" key="1">
    <source>
        <dbReference type="SAM" id="SignalP"/>
    </source>
</evidence>
<dbReference type="EMBL" id="BMMI01000003">
    <property type="protein sequence ID" value="GGL62762.1"/>
    <property type="molecule type" value="Genomic_DNA"/>
</dbReference>
<keyword evidence="1" id="KW-0732">Signal</keyword>
<accession>A0ABQ2FX13</accession>
<keyword evidence="3" id="KW-1185">Reference proteome</keyword>